<keyword evidence="3" id="KW-0805">Transcription regulation</keyword>
<evidence type="ECO:0000256" key="5">
    <source>
        <dbReference type="ARBA" id="ARBA00023163"/>
    </source>
</evidence>
<name>A0ABR3YY09_9PEZI</name>
<dbReference type="CDD" id="cd00067">
    <property type="entry name" value="GAL4"/>
    <property type="match status" value="1"/>
</dbReference>
<dbReference type="Proteomes" id="UP001583186">
    <property type="component" value="Unassembled WGS sequence"/>
</dbReference>
<dbReference type="EMBL" id="JAWCUI010000038">
    <property type="protein sequence ID" value="KAL1893275.1"/>
    <property type="molecule type" value="Genomic_DNA"/>
</dbReference>
<dbReference type="Pfam" id="PF11951">
    <property type="entry name" value="Fungal_trans_2"/>
    <property type="match status" value="1"/>
</dbReference>
<keyword evidence="4" id="KW-0238">DNA-binding</keyword>
<dbReference type="PANTHER" id="PTHR37534">
    <property type="entry name" value="TRANSCRIPTIONAL ACTIVATOR PROTEIN UGA3"/>
    <property type="match status" value="1"/>
</dbReference>
<keyword evidence="2" id="KW-0862">Zinc</keyword>
<dbReference type="Gene3D" id="4.10.240.10">
    <property type="entry name" value="Zn(2)-C6 fungal-type DNA-binding domain"/>
    <property type="match status" value="1"/>
</dbReference>
<keyword evidence="5" id="KW-0804">Transcription</keyword>
<evidence type="ECO:0000313" key="9">
    <source>
        <dbReference type="Proteomes" id="UP001583186"/>
    </source>
</evidence>
<proteinExistence type="predicted"/>
<dbReference type="SUPFAM" id="SSF57701">
    <property type="entry name" value="Zn2/Cys6 DNA-binding domain"/>
    <property type="match status" value="1"/>
</dbReference>
<keyword evidence="6" id="KW-0539">Nucleus</keyword>
<keyword evidence="9" id="KW-1185">Reference proteome</keyword>
<evidence type="ECO:0000256" key="4">
    <source>
        <dbReference type="ARBA" id="ARBA00023125"/>
    </source>
</evidence>
<dbReference type="PANTHER" id="PTHR37534:SF7">
    <property type="entry name" value="TRANSCRIPTIONAL ACTIVATOR PROTEIN UGA3"/>
    <property type="match status" value="1"/>
</dbReference>
<evidence type="ECO:0000256" key="6">
    <source>
        <dbReference type="ARBA" id="ARBA00023242"/>
    </source>
</evidence>
<organism evidence="8 9">
    <name type="scientific">Sporothrix stenoceras</name>
    <dbReference type="NCBI Taxonomy" id="5173"/>
    <lineage>
        <taxon>Eukaryota</taxon>
        <taxon>Fungi</taxon>
        <taxon>Dikarya</taxon>
        <taxon>Ascomycota</taxon>
        <taxon>Pezizomycotina</taxon>
        <taxon>Sordariomycetes</taxon>
        <taxon>Sordariomycetidae</taxon>
        <taxon>Ophiostomatales</taxon>
        <taxon>Ophiostomataceae</taxon>
        <taxon>Sporothrix</taxon>
    </lineage>
</organism>
<evidence type="ECO:0000313" key="8">
    <source>
        <dbReference type="EMBL" id="KAL1893275.1"/>
    </source>
</evidence>
<dbReference type="InterPro" id="IPR021858">
    <property type="entry name" value="Fun_TF"/>
</dbReference>
<dbReference type="InterPro" id="IPR001138">
    <property type="entry name" value="Zn2Cys6_DnaBD"/>
</dbReference>
<protein>
    <recommendedName>
        <fullName evidence="7">Zn(2)-C6 fungal-type domain-containing protein</fullName>
    </recommendedName>
</protein>
<evidence type="ECO:0000256" key="1">
    <source>
        <dbReference type="ARBA" id="ARBA00004123"/>
    </source>
</evidence>
<dbReference type="InterPro" id="IPR036864">
    <property type="entry name" value="Zn2-C6_fun-type_DNA-bd_sf"/>
</dbReference>
<accession>A0ABR3YY09</accession>
<evidence type="ECO:0000259" key="7">
    <source>
        <dbReference type="PROSITE" id="PS50048"/>
    </source>
</evidence>
<dbReference type="PROSITE" id="PS50048">
    <property type="entry name" value="ZN2_CY6_FUNGAL_2"/>
    <property type="match status" value="1"/>
</dbReference>
<comment type="caution">
    <text evidence="8">The sequence shown here is derived from an EMBL/GenBank/DDBJ whole genome shotgun (WGS) entry which is preliminary data.</text>
</comment>
<dbReference type="SMART" id="SM00066">
    <property type="entry name" value="GAL4"/>
    <property type="match status" value="1"/>
</dbReference>
<gene>
    <name evidence="8" type="ORF">Sste5346_006451</name>
</gene>
<evidence type="ECO:0000256" key="3">
    <source>
        <dbReference type="ARBA" id="ARBA00023015"/>
    </source>
</evidence>
<reference evidence="8 9" key="1">
    <citation type="journal article" date="2024" name="IMA Fungus">
        <title>IMA Genome - F19 : A genome assembly and annotation guide to empower mycologists, including annotated draft genome sequences of Ceratocystis pirilliformis, Diaporthe australafricana, Fusarium ophioides, Paecilomyces lecythidis, and Sporothrix stenoceras.</title>
        <authorList>
            <person name="Aylward J."/>
            <person name="Wilson A.M."/>
            <person name="Visagie C.M."/>
            <person name="Spraker J."/>
            <person name="Barnes I."/>
            <person name="Buitendag C."/>
            <person name="Ceriani C."/>
            <person name="Del Mar Angel L."/>
            <person name="du Plessis D."/>
            <person name="Fuchs T."/>
            <person name="Gasser K."/>
            <person name="Kramer D."/>
            <person name="Li W."/>
            <person name="Munsamy K."/>
            <person name="Piso A."/>
            <person name="Price J.L."/>
            <person name="Sonnekus B."/>
            <person name="Thomas C."/>
            <person name="van der Nest A."/>
            <person name="van Dijk A."/>
            <person name="van Heerden A."/>
            <person name="van Vuuren N."/>
            <person name="Yilmaz N."/>
            <person name="Duong T.A."/>
            <person name="van der Merwe N.A."/>
            <person name="Wingfield M.J."/>
            <person name="Wingfield B.D."/>
        </authorList>
    </citation>
    <scope>NUCLEOTIDE SEQUENCE [LARGE SCALE GENOMIC DNA]</scope>
    <source>
        <strain evidence="8 9">CMW 5346</strain>
    </source>
</reference>
<feature type="domain" description="Zn(2)-C6 fungal-type" evidence="7">
    <location>
        <begin position="15"/>
        <end position="44"/>
    </location>
</feature>
<dbReference type="Pfam" id="PF00172">
    <property type="entry name" value="Zn_clus"/>
    <property type="match status" value="1"/>
</dbReference>
<evidence type="ECO:0000256" key="2">
    <source>
        <dbReference type="ARBA" id="ARBA00022833"/>
    </source>
</evidence>
<comment type="subcellular location">
    <subcellularLocation>
        <location evidence="1">Nucleus</location>
    </subcellularLocation>
</comment>
<sequence length="548" mass="60510">MMQLGPYDGRKKRSRCLACAASHLKCSSSQPCSACTRRGMTCTYPTRQSSAAPVIVESAWTTTTTPKSFQQKRATARFNINFSLVRASRPSTDASAYYLHHFYAFVRRNDFTGKAAAVHKDLQQLSRVGQATYLRDAMLAIGAMHAANMGTNDIPDVVAEGDHTSTTNSLSLNTPRGGVRHRAALEYYASAVSGLSRTLAAAACDLPPGEDMRDAVLWTTLFLGFYELMNETPPGEGWRLHMVHGTGKALRASGAACCRRGRSRTFFLQARVFEVFRAIICSDATFLTEPEWTNLLEEMWVDGAADNEIRDDGERGWHPLDALLDVVAQCTKLRFRIRGFLAQCRDGLLTSQEIEEEGMSISSRAVSLRNALERWSSTYGDEGASGTVSSATVSSSNPISQTTDASMILAHVFCAAVNAYLSGIFDYEMDQWHAIGQQPPTLPRATLQLHVDTILRYAAPALANTNIAPILLLFPIRVAGARSHYPRQRIEVLKLLDVIGRMYAAATYYSAHLQRLWVRMAEEEKQEEVAEKAIEARTQTVIVTEVTT</sequence>